<keyword evidence="2" id="KW-1185">Reference proteome</keyword>
<dbReference type="Gene3D" id="1.25.40.10">
    <property type="entry name" value="Tetratricopeptide repeat domain"/>
    <property type="match status" value="2"/>
</dbReference>
<sequence>MRAFSPISRAALALACSLALAPAARAQAAAAPTDPDADDAPPAVVNNSPLNARMFTQLFVAELEARSGQKGLAYQMMLEAARRSLDESLFRRSVGLASEMGDGPAALSAVQAWRNAIPTSVQATRYEVQLLLALDRFPEAATATRAMLDLTPPEDRAGTFASIPRLFARNRDRKANAQLLEPVLTPWVAKPETRVGASIALARMMAAAGDTARALELTRAAHQQDPAAETPALLAMELLVSHPEADAIVVDHLKVRPQGSAIRILYARVLSSMHRYAEAAAQLDEVTRRDPQIAAPWVTLAALQLELKKPAEATTTVYRYLAGLRDGSIVATAPATGTQSPIVLAAGDDDDDDSPTDQSVAQAYFLLARAAEMQRDYAGAEGWLAKVTDPQRALDVTARRAELLAKQGKLKQAVDLVRKAPEDTPEAARTKLVLEAQLYSDAKQWAQAEAVFAEANRKYPNDSELLYQQAMMAEKLNRLEDMERLLRKVIEIRPDHHHAYNALGYSLAERNLRLPEARELIVKALELSPNEPFITDSLGWVEYRLGNSQEALRLLRQAYRLRPDVEIGVHLGELLWVTGQRDEARRILREVRARDATNDVLRDTLARLKVDL</sequence>
<dbReference type="InterPro" id="IPR019734">
    <property type="entry name" value="TPR_rpt"/>
</dbReference>
<organism evidence="1 2">
    <name type="scientific">Piscinibacter gummiphilus</name>
    <dbReference type="NCBI Taxonomy" id="946333"/>
    <lineage>
        <taxon>Bacteria</taxon>
        <taxon>Pseudomonadati</taxon>
        <taxon>Pseudomonadota</taxon>
        <taxon>Betaproteobacteria</taxon>
        <taxon>Burkholderiales</taxon>
        <taxon>Sphaerotilaceae</taxon>
        <taxon>Piscinibacter</taxon>
    </lineage>
</organism>
<dbReference type="RefSeq" id="WP_085749569.1">
    <property type="nucleotide sequence ID" value="NZ_BSPR01000002.1"/>
</dbReference>
<evidence type="ECO:0000313" key="1">
    <source>
        <dbReference type="EMBL" id="ARN19311.1"/>
    </source>
</evidence>
<name>A0A1W6L4R1_9BURK</name>
<dbReference type="PROSITE" id="PS50005">
    <property type="entry name" value="TPR"/>
    <property type="match status" value="1"/>
</dbReference>
<dbReference type="OrthoDB" id="9766710at2"/>
<reference evidence="1 2" key="1">
    <citation type="submission" date="2016-04" db="EMBL/GenBank/DDBJ databases">
        <title>Complete genome sequence of natural rubber-degrading, novel Gram-negative bacterium, Rhizobacter gummiphilus strain NS21.</title>
        <authorList>
            <person name="Tabata M."/>
            <person name="Kasai D."/>
            <person name="Fukuda M."/>
        </authorList>
    </citation>
    <scope>NUCLEOTIDE SEQUENCE [LARGE SCALE GENOMIC DNA]</scope>
    <source>
        <strain evidence="1 2">NS21</strain>
    </source>
</reference>
<dbReference type="STRING" id="946333.A4W93_04965"/>
<protein>
    <submittedName>
        <fullName evidence="1">Uncharacterized protein</fullName>
    </submittedName>
</protein>
<gene>
    <name evidence="1" type="ORF">A4W93_04965</name>
</gene>
<dbReference type="KEGG" id="rgu:A4W93_04965"/>
<accession>A0A1W6L4R1</accession>
<dbReference type="AlphaFoldDB" id="A0A1W6L4R1"/>
<dbReference type="SMART" id="SM00028">
    <property type="entry name" value="TPR"/>
    <property type="match status" value="5"/>
</dbReference>
<dbReference type="PANTHER" id="PTHR12558:SF13">
    <property type="entry name" value="CELL DIVISION CYCLE PROTEIN 27 HOMOLOG"/>
    <property type="match status" value="1"/>
</dbReference>
<dbReference type="Proteomes" id="UP000193427">
    <property type="component" value="Chromosome"/>
</dbReference>
<dbReference type="EMBL" id="CP015118">
    <property type="protein sequence ID" value="ARN19311.1"/>
    <property type="molecule type" value="Genomic_DNA"/>
</dbReference>
<dbReference type="Pfam" id="PF13432">
    <property type="entry name" value="TPR_16"/>
    <property type="match status" value="1"/>
</dbReference>
<dbReference type="InterPro" id="IPR011990">
    <property type="entry name" value="TPR-like_helical_dom_sf"/>
</dbReference>
<dbReference type="PANTHER" id="PTHR12558">
    <property type="entry name" value="CELL DIVISION CYCLE 16,23,27"/>
    <property type="match status" value="1"/>
</dbReference>
<dbReference type="SUPFAM" id="SSF48452">
    <property type="entry name" value="TPR-like"/>
    <property type="match status" value="2"/>
</dbReference>
<evidence type="ECO:0000313" key="2">
    <source>
        <dbReference type="Proteomes" id="UP000193427"/>
    </source>
</evidence>
<dbReference type="Pfam" id="PF14559">
    <property type="entry name" value="TPR_19"/>
    <property type="match status" value="1"/>
</dbReference>
<proteinExistence type="predicted"/>
<dbReference type="Pfam" id="PF13181">
    <property type="entry name" value="TPR_8"/>
    <property type="match status" value="1"/>
</dbReference>